<dbReference type="InterPro" id="IPR036775">
    <property type="entry name" value="DNA_pol_Y-fam_lit_finger_sf"/>
</dbReference>
<comment type="similarity">
    <text evidence="1">Belongs to the DNA polymerase type-Y family.</text>
</comment>
<dbReference type="PANTHER" id="PTHR11076">
    <property type="entry name" value="DNA REPAIR POLYMERASE UMUC / TRANSFERASE FAMILY MEMBER"/>
    <property type="match status" value="1"/>
</dbReference>
<keyword evidence="5" id="KW-0742">SOS response</keyword>
<dbReference type="Pfam" id="PF13438">
    <property type="entry name" value="DUF4113"/>
    <property type="match status" value="1"/>
</dbReference>
<comment type="function">
    <text evidence="6">Poorly processive, error-prone DNA polymerase involved in untargeted mutagenesis. Copies undamaged DNA at stalled replication forks, which arise in vivo from mismatched or misaligned primer ends. These misaligned primers can be extended by PolIV. Exhibits no 3'-5' exonuclease (proofreading) activity. May be involved in translesional synthesis, in conjunction with the beta clamp from PolIII.</text>
</comment>
<dbReference type="Pfam" id="PF11798">
    <property type="entry name" value="IMS_HHH"/>
    <property type="match status" value="1"/>
</dbReference>
<dbReference type="STRING" id="574650.SAMN04487966_10737"/>
<proteinExistence type="inferred from homology"/>
<evidence type="ECO:0000256" key="4">
    <source>
        <dbReference type="ARBA" id="ARBA00023204"/>
    </source>
</evidence>
<keyword evidence="4" id="KW-0234">DNA repair</keyword>
<keyword evidence="2" id="KW-0227">DNA damage</keyword>
<protein>
    <submittedName>
        <fullName evidence="8">DNA polymerase V</fullName>
    </submittedName>
</protein>
<dbReference type="InterPro" id="IPR024728">
    <property type="entry name" value="PolY_HhH_motif"/>
</dbReference>
<dbReference type="GO" id="GO:0009432">
    <property type="term" value="P:SOS response"/>
    <property type="evidence" value="ECO:0007669"/>
    <property type="project" value="UniProtKB-KW"/>
</dbReference>
<dbReference type="Pfam" id="PF11799">
    <property type="entry name" value="IMS_C"/>
    <property type="match status" value="1"/>
</dbReference>
<dbReference type="Gene3D" id="3.30.1490.100">
    <property type="entry name" value="DNA polymerase, Y-family, little finger domain"/>
    <property type="match status" value="1"/>
</dbReference>
<evidence type="ECO:0000256" key="1">
    <source>
        <dbReference type="ARBA" id="ARBA00010945"/>
    </source>
</evidence>
<dbReference type="GO" id="GO:0003684">
    <property type="term" value="F:damaged DNA binding"/>
    <property type="evidence" value="ECO:0007669"/>
    <property type="project" value="InterPro"/>
</dbReference>
<dbReference type="InterPro" id="IPR017961">
    <property type="entry name" value="DNA_pol_Y-fam_little_finger"/>
</dbReference>
<sequence>MPGVGSRPATLDRIALVDVNNFYVSCERAFDPSLEGRPVVVLSNNDGCVVARSPEAKALGLKTGVPWFQIARQAERWGLVARSSNYELYGDMSARVMELLGRFGTWQQVYSIDESFLGLQGDAERLQATGRQLREAVARHVGLPVCVGIAPTKTLAKFANHVAKHNPDDGRLGGVMAWDSVPRGSVEALLRRLPAGEVWGVGRKTSARLEQLGIHSIADLRDADPGWIRSRFSVVLERTVLELRGTPCVPDVDESAGPAQVIFSRSFSRPVTTQAEMAEVMNVYAQRAAARMAAQGQRARVLTVTAGTSRFTGEDGSVARTVALDRATADPVAITRAAAAAMRSVMSEGIPYNRAGVMLSGLESAAQQNPMLEVFESAEPDRHVEDVLGAVRGRFGAGAIGLGQGGLVEQGQWSMRREFASPQYTTRFAEVPVVRA</sequence>
<organism evidence="8 9">
    <name type="scientific">Micrococcus terreus</name>
    <dbReference type="NCBI Taxonomy" id="574650"/>
    <lineage>
        <taxon>Bacteria</taxon>
        <taxon>Bacillati</taxon>
        <taxon>Actinomycetota</taxon>
        <taxon>Actinomycetes</taxon>
        <taxon>Micrococcales</taxon>
        <taxon>Micrococcaceae</taxon>
        <taxon>Micrococcus</taxon>
    </lineage>
</organism>
<evidence type="ECO:0000313" key="9">
    <source>
        <dbReference type="Proteomes" id="UP000198881"/>
    </source>
</evidence>
<dbReference type="InterPro" id="IPR043502">
    <property type="entry name" value="DNA/RNA_pol_sf"/>
</dbReference>
<dbReference type="Gene3D" id="3.30.70.270">
    <property type="match status" value="1"/>
</dbReference>
<dbReference type="InterPro" id="IPR043128">
    <property type="entry name" value="Rev_trsase/Diguanyl_cyclase"/>
</dbReference>
<dbReference type="PROSITE" id="PS50173">
    <property type="entry name" value="UMUC"/>
    <property type="match status" value="1"/>
</dbReference>
<dbReference type="EMBL" id="FPCG01000007">
    <property type="protein sequence ID" value="SFV23378.1"/>
    <property type="molecule type" value="Genomic_DNA"/>
</dbReference>
<dbReference type="GO" id="GO:0005829">
    <property type="term" value="C:cytosol"/>
    <property type="evidence" value="ECO:0007669"/>
    <property type="project" value="TreeGrafter"/>
</dbReference>
<dbReference type="PANTHER" id="PTHR11076:SF34">
    <property type="entry name" value="PROTEIN UMUC"/>
    <property type="match status" value="1"/>
</dbReference>
<keyword evidence="3" id="KW-0741">SOS mutagenesis</keyword>
<dbReference type="InterPro" id="IPR025188">
    <property type="entry name" value="DUF4113"/>
</dbReference>
<dbReference type="GO" id="GO:0006281">
    <property type="term" value="P:DNA repair"/>
    <property type="evidence" value="ECO:0007669"/>
    <property type="project" value="UniProtKB-KW"/>
</dbReference>
<dbReference type="Proteomes" id="UP000198881">
    <property type="component" value="Unassembled WGS sequence"/>
</dbReference>
<dbReference type="GO" id="GO:0003887">
    <property type="term" value="F:DNA-directed DNA polymerase activity"/>
    <property type="evidence" value="ECO:0007669"/>
    <property type="project" value="TreeGrafter"/>
</dbReference>
<dbReference type="AlphaFoldDB" id="A0A1I7MNA2"/>
<dbReference type="SUPFAM" id="SSF100879">
    <property type="entry name" value="Lesion bypass DNA polymerase (Y-family), little finger domain"/>
    <property type="match status" value="1"/>
</dbReference>
<dbReference type="SUPFAM" id="SSF56672">
    <property type="entry name" value="DNA/RNA polymerases"/>
    <property type="match status" value="1"/>
</dbReference>
<dbReference type="RefSeq" id="WP_091697865.1">
    <property type="nucleotide sequence ID" value="NZ_CP136963.1"/>
</dbReference>
<dbReference type="InterPro" id="IPR001126">
    <property type="entry name" value="UmuC"/>
</dbReference>
<keyword evidence="9" id="KW-1185">Reference proteome</keyword>
<gene>
    <name evidence="8" type="ORF">SAMN04487966_10737</name>
</gene>
<dbReference type="GO" id="GO:0042276">
    <property type="term" value="P:error-prone translesion synthesis"/>
    <property type="evidence" value="ECO:0007669"/>
    <property type="project" value="TreeGrafter"/>
</dbReference>
<evidence type="ECO:0000256" key="5">
    <source>
        <dbReference type="ARBA" id="ARBA00023236"/>
    </source>
</evidence>
<evidence type="ECO:0000259" key="7">
    <source>
        <dbReference type="PROSITE" id="PS50173"/>
    </source>
</evidence>
<dbReference type="Gene3D" id="3.40.1170.60">
    <property type="match status" value="1"/>
</dbReference>
<accession>A0A1I7MNA2</accession>
<dbReference type="OrthoDB" id="9808813at2"/>
<dbReference type="InterPro" id="IPR050116">
    <property type="entry name" value="DNA_polymerase-Y"/>
</dbReference>
<dbReference type="CDD" id="cd01700">
    <property type="entry name" value="PolY_Pol_V_umuC"/>
    <property type="match status" value="1"/>
</dbReference>
<evidence type="ECO:0000256" key="2">
    <source>
        <dbReference type="ARBA" id="ARBA00022763"/>
    </source>
</evidence>
<dbReference type="Gene3D" id="1.10.150.20">
    <property type="entry name" value="5' to 3' exonuclease, C-terminal subdomain"/>
    <property type="match status" value="1"/>
</dbReference>
<evidence type="ECO:0000256" key="3">
    <source>
        <dbReference type="ARBA" id="ARBA00023199"/>
    </source>
</evidence>
<reference evidence="8 9" key="1">
    <citation type="submission" date="2016-10" db="EMBL/GenBank/DDBJ databases">
        <authorList>
            <person name="de Groot N.N."/>
        </authorList>
    </citation>
    <scope>NUCLEOTIDE SEQUENCE [LARGE SCALE GENOMIC DNA]</scope>
    <source>
        <strain evidence="8 9">CGMCC 1.7054</strain>
    </source>
</reference>
<feature type="domain" description="UmuC" evidence="7">
    <location>
        <begin position="14"/>
        <end position="202"/>
    </location>
</feature>
<evidence type="ECO:0000313" key="8">
    <source>
        <dbReference type="EMBL" id="SFV23378.1"/>
    </source>
</evidence>
<evidence type="ECO:0000256" key="6">
    <source>
        <dbReference type="ARBA" id="ARBA00025589"/>
    </source>
</evidence>
<name>A0A1I7MNA2_9MICC</name>
<dbReference type="Pfam" id="PF00817">
    <property type="entry name" value="IMS"/>
    <property type="match status" value="1"/>
</dbReference>